<dbReference type="GO" id="GO:0008198">
    <property type="term" value="F:ferrous iron binding"/>
    <property type="evidence" value="ECO:0007669"/>
    <property type="project" value="TreeGrafter"/>
</dbReference>
<evidence type="ECO:0000313" key="6">
    <source>
        <dbReference type="Proteomes" id="UP000325161"/>
    </source>
</evidence>
<evidence type="ECO:0000256" key="4">
    <source>
        <dbReference type="HAMAP-Rule" id="MF_00142"/>
    </source>
</evidence>
<dbReference type="PROSITE" id="PS01344">
    <property type="entry name" value="FRATAXIN_1"/>
    <property type="match status" value="1"/>
</dbReference>
<evidence type="ECO:0000256" key="2">
    <source>
        <dbReference type="ARBA" id="ARBA00022723"/>
    </source>
</evidence>
<dbReference type="GO" id="GO:0005829">
    <property type="term" value="C:cytosol"/>
    <property type="evidence" value="ECO:0007669"/>
    <property type="project" value="TreeGrafter"/>
</dbReference>
<accession>A0A5C0B366</accession>
<name>A0A5C0B366_9BURK</name>
<dbReference type="PROSITE" id="PS50810">
    <property type="entry name" value="FRATAXIN_2"/>
    <property type="match status" value="1"/>
</dbReference>
<dbReference type="AlphaFoldDB" id="A0A5C0B366"/>
<gene>
    <name evidence="4 5" type="primary">cyaY</name>
    <name evidence="5" type="ORF">FXN63_24800</name>
</gene>
<dbReference type="PANTHER" id="PTHR16821:SF2">
    <property type="entry name" value="FRATAXIN, MITOCHONDRIAL"/>
    <property type="match status" value="1"/>
</dbReference>
<dbReference type="InterPro" id="IPR002908">
    <property type="entry name" value="Frataxin/CyaY"/>
</dbReference>
<reference evidence="5 6" key="1">
    <citation type="submission" date="2019-08" db="EMBL/GenBank/DDBJ databases">
        <title>Amphibian skin-associated Pigmentiphaga: genome sequence and occurrence across geography and hosts.</title>
        <authorList>
            <person name="Bletz M.C."/>
            <person name="Bunk B."/>
            <person name="Sproeer C."/>
            <person name="Biwer P."/>
            <person name="Reiter S."/>
            <person name="Rabemananjara F.C.E."/>
            <person name="Schulz S."/>
            <person name="Overmann J."/>
            <person name="Vences M."/>
        </authorList>
    </citation>
    <scope>NUCLEOTIDE SEQUENCE [LARGE SCALE GENOMIC DNA]</scope>
    <source>
        <strain evidence="5 6">Mada1488</strain>
    </source>
</reference>
<keyword evidence="6" id="KW-1185">Reference proteome</keyword>
<dbReference type="PANTHER" id="PTHR16821">
    <property type="entry name" value="FRATAXIN"/>
    <property type="match status" value="1"/>
</dbReference>
<keyword evidence="2 4" id="KW-0479">Metal-binding</keyword>
<dbReference type="OrthoDB" id="285675at2"/>
<dbReference type="RefSeq" id="WP_148818176.1">
    <property type="nucleotide sequence ID" value="NZ_CP043046.1"/>
</dbReference>
<evidence type="ECO:0000256" key="3">
    <source>
        <dbReference type="ARBA" id="ARBA00023004"/>
    </source>
</evidence>
<dbReference type="Pfam" id="PF01491">
    <property type="entry name" value="Frataxin_Cyay"/>
    <property type="match status" value="1"/>
</dbReference>
<dbReference type="SMART" id="SM01219">
    <property type="entry name" value="Frataxin_Cyay"/>
    <property type="match status" value="1"/>
</dbReference>
<organism evidence="5 6">
    <name type="scientific">Pigmentiphaga aceris</name>
    <dbReference type="NCBI Taxonomy" id="1940612"/>
    <lineage>
        <taxon>Bacteria</taxon>
        <taxon>Pseudomonadati</taxon>
        <taxon>Pseudomonadota</taxon>
        <taxon>Betaproteobacteria</taxon>
        <taxon>Burkholderiales</taxon>
        <taxon>Alcaligenaceae</taxon>
        <taxon>Pigmentiphaga</taxon>
    </lineage>
</organism>
<dbReference type="EMBL" id="CP043046">
    <property type="protein sequence ID" value="QEI08705.1"/>
    <property type="molecule type" value="Genomic_DNA"/>
</dbReference>
<dbReference type="GO" id="GO:0008199">
    <property type="term" value="F:ferric iron binding"/>
    <property type="evidence" value="ECO:0007669"/>
    <property type="project" value="InterPro"/>
</dbReference>
<proteinExistence type="inferred from homology"/>
<dbReference type="NCBIfam" id="TIGR03421">
    <property type="entry name" value="FeS_CyaY"/>
    <property type="match status" value="1"/>
</dbReference>
<comment type="similarity">
    <text evidence="1 4">Belongs to the frataxin family.</text>
</comment>
<evidence type="ECO:0000256" key="1">
    <source>
        <dbReference type="ARBA" id="ARBA00008183"/>
    </source>
</evidence>
<dbReference type="InterPro" id="IPR020895">
    <property type="entry name" value="Frataxin_CS"/>
</dbReference>
<dbReference type="GO" id="GO:0016226">
    <property type="term" value="P:iron-sulfur cluster assembly"/>
    <property type="evidence" value="ECO:0007669"/>
    <property type="project" value="UniProtKB-UniRule"/>
</dbReference>
<keyword evidence="3 4" id="KW-0408">Iron</keyword>
<evidence type="ECO:0000313" key="5">
    <source>
        <dbReference type="EMBL" id="QEI08705.1"/>
    </source>
</evidence>
<dbReference type="InterPro" id="IPR047584">
    <property type="entry name" value="CyaY"/>
</dbReference>
<dbReference type="SUPFAM" id="SSF55387">
    <property type="entry name" value="Frataxin/Nqo15-like"/>
    <property type="match status" value="1"/>
</dbReference>
<protein>
    <recommendedName>
        <fullName evidence="4">Iron-sulfur cluster assembly protein CyaY</fullName>
    </recommendedName>
</protein>
<comment type="function">
    <text evidence="4">Involved in iron-sulfur (Fe-S) cluster assembly. May act as a regulator of Fe-S biogenesis.</text>
</comment>
<dbReference type="Proteomes" id="UP000325161">
    <property type="component" value="Chromosome"/>
</dbReference>
<dbReference type="InterPro" id="IPR036524">
    <property type="entry name" value="Frataxin/CyaY_sf"/>
</dbReference>
<dbReference type="KEGG" id="pacr:FXN63_24800"/>
<dbReference type="Gene3D" id="3.30.920.10">
    <property type="entry name" value="Frataxin/CyaY"/>
    <property type="match status" value="1"/>
</dbReference>
<sequence length="111" mass="12536">MNESEFLAVAVAVLDAIEVQVDRWYDEQDIDIEGERNGNVLTLSFEDRSQVVINTQAPMQEIWVASRSGGFHYRLQEDGSWFDSRNNKELADALSEIISEQANTGLRVSLS</sequence>
<dbReference type="HAMAP" id="MF_00142">
    <property type="entry name" value="CyaY"/>
    <property type="match status" value="1"/>
</dbReference>